<keyword evidence="2" id="KW-1185">Reference proteome</keyword>
<name>A0A543EA27_9FLAO</name>
<evidence type="ECO:0000313" key="1">
    <source>
        <dbReference type="EMBL" id="TQM18441.1"/>
    </source>
</evidence>
<gene>
    <name evidence="1" type="ORF">FB551_4224</name>
</gene>
<evidence type="ECO:0000313" key="2">
    <source>
        <dbReference type="Proteomes" id="UP000316437"/>
    </source>
</evidence>
<sequence>MVLMHYFFVKAFIIKSLANYFILLSSAEQQKLKVYKELVYNFLYHVLIEKF</sequence>
<protein>
    <submittedName>
        <fullName evidence="1">Uncharacterized protein</fullName>
    </submittedName>
</protein>
<comment type="caution">
    <text evidence="1">The sequence shown here is derived from an EMBL/GenBank/DDBJ whole genome shotgun (WGS) entry which is preliminary data.</text>
</comment>
<accession>A0A543EA27</accession>
<organism evidence="1 2">
    <name type="scientific">Chryseobacterium aquifrigidense</name>
    <dbReference type="NCBI Taxonomy" id="558021"/>
    <lineage>
        <taxon>Bacteria</taxon>
        <taxon>Pseudomonadati</taxon>
        <taxon>Bacteroidota</taxon>
        <taxon>Flavobacteriia</taxon>
        <taxon>Flavobacteriales</taxon>
        <taxon>Weeksellaceae</taxon>
        <taxon>Chryseobacterium group</taxon>
        <taxon>Chryseobacterium</taxon>
    </lineage>
</organism>
<dbReference type="EMBL" id="VFPD01000003">
    <property type="protein sequence ID" value="TQM18441.1"/>
    <property type="molecule type" value="Genomic_DNA"/>
</dbReference>
<dbReference type="AlphaFoldDB" id="A0A543EA27"/>
<reference evidence="1 2" key="1">
    <citation type="submission" date="2019-06" db="EMBL/GenBank/DDBJ databases">
        <title>Sorghum-associated microbial communities from plants grown in Nebraska, USA.</title>
        <authorList>
            <person name="Schachtman D."/>
        </authorList>
    </citation>
    <scope>NUCLEOTIDE SEQUENCE [LARGE SCALE GENOMIC DNA]</scope>
    <source>
        <strain evidence="1 2">110</strain>
    </source>
</reference>
<proteinExistence type="predicted"/>
<dbReference type="Proteomes" id="UP000316437">
    <property type="component" value="Unassembled WGS sequence"/>
</dbReference>